<dbReference type="PANTHER" id="PTHR45080:SF8">
    <property type="entry name" value="IG-LIKE DOMAIN-CONTAINING PROTEIN"/>
    <property type="match status" value="1"/>
</dbReference>
<feature type="domain" description="Ig-like" evidence="6">
    <location>
        <begin position="30"/>
        <end position="95"/>
    </location>
</feature>
<dbReference type="InterPro" id="IPR013098">
    <property type="entry name" value="Ig_I-set"/>
</dbReference>
<sequence length="1434" mass="156260">MHEFKALQVLMLFYAVIALCFTGAYGGVRPKTATTFYVTEGKEVAIPCWIGQNTGAMWFYQFENLRGRDESFMSGEYIILKIRDVRLTDTGSYQCVSNGERSLVRLIVTDLGEPAVVRARPTNATQLKISWAAPRTTTDAVAGYKLYATQNVGSFQKTKEYRIDKASKTKKESIVLNDMAPGAEYEIKLSAFYFDGADGKNRIEGPVTPAKIVSLPDLPAQENDTSAVEESGSSNHSTPSPDSDKILISFMIPKPSKSEPDKTDINEMLKPVNLVVVPDGDSRLVVSWQLQVLPRPRQLLGYNVAFQPVKKRGKKKKLPASGEMNATQPVGQTSKASNWRVVITRLKPRFQYVVTVSPILPTGFGSSGTPVTVLLAGVEQAARQLSIRAVALAPDSVLVTFKIQGKGKLSKIKLFYIEDGETEWQKSRVKLKDDKKIIKGLKPKTRYFFYATTKMAKLKKEAVTHVVTPPSGLSKPTDLLLTPGDRANVYVEWSHQDDLKVIDYRLTVEERQQDGAYRIHQDTIADLETKSGEINNLHRNNDYRVKVTPYDFDGAGEALEMLFHVAADGSIDNSVDTITSPPEFETELPKQINITKGQRLDLSCGASGTPTPEVSWYVNNAAERTGAAGIGHQTLVIDPVDGPLGVVCVANNSAGAIFAPVRVTILEEPEAETSKPEFVMDIPSHQEVRQGGTLLMYCEARGSPTPDVLWYVNSEPTGAPVMGSSKLIISPVDGPLSVLCVANNSAGTIFAPIRVSVVEKPSEDPREPLQFTSDIPEMMSVTSGGNVTIQCSAAGSPKPHIRWYKNGELIAQAGPNDPFALFHEIDINANFSATCVVSNDMHLISAKVDIISQEPESISVEAYIVPVSGSKVLVRWIVTQGDLDAIRGFNAAVYDQFGKELVVVPLARDQRSLPLDNFNPNASFKLVLKTLTSEGVADEDILDIVFQTPDPGQETKLHVDIVEVRENQARLNIRVTGPDANLVESYRINVSLLTPYQTEQIIKIDEIEYSSLVMEELESHRQYELIISALSKDSVTLLKKTLKFRTSLSGRSGSQVLSGLTLDEITGQEGKTCPQCPVCTTPPIPTCGCVEQTNSTIVSSDSTTVSNDITRAATDAKTAPDATGSPADVSSLASDASSSESITTLKTDLSSRPIMTLEPDVSSLTPMVTTLKSESSSLTPVVTTLEPEVSSLSSVLTTHELDTTFLPVSGTTSSMTPETTDSQKFVLTSRVLTKTSSGIRFAWVVEQGDLNKVHSFLFKFSTRSGRKLVEAKVRSKARTLNLTSLRPKSAYIINIKARGIDGEVLAEAELPVTTSSKDALKGPSKPKLYLEANEVRNGQLRLFWGIQDGGNLKVSSFRMRVLNGDFGDSELLTRKMPPNRASFLFQRIPPKRHISIIMDAMGKDNQPLLTSGLTVDTPASGAPGKPAIGSPLVS</sequence>
<dbReference type="InterPro" id="IPR003961">
    <property type="entry name" value="FN3_dom"/>
</dbReference>
<keyword evidence="2" id="KW-0677">Repeat</keyword>
<comment type="caution">
    <text evidence="8">The sequence shown here is derived from an EMBL/GenBank/DDBJ whole genome shotgun (WGS) entry which is preliminary data.</text>
</comment>
<dbReference type="SMART" id="SM00408">
    <property type="entry name" value="IGc2"/>
    <property type="match status" value="4"/>
</dbReference>
<dbReference type="InterPro" id="IPR036116">
    <property type="entry name" value="FN3_sf"/>
</dbReference>
<dbReference type="InterPro" id="IPR050958">
    <property type="entry name" value="Cell_Adh-Cytoskel_Orgn"/>
</dbReference>
<feature type="domain" description="Ig-like" evidence="6">
    <location>
        <begin position="582"/>
        <end position="664"/>
    </location>
</feature>
<feature type="chain" id="PRO_5042117240" evidence="5">
    <location>
        <begin position="27"/>
        <end position="1434"/>
    </location>
</feature>
<reference evidence="8" key="1">
    <citation type="journal article" date="2023" name="G3 (Bethesda)">
        <title>A reference genome for the long-term kleptoplast-retaining sea slug Elysia crispata morphotype clarki.</title>
        <authorList>
            <person name="Eastman K.E."/>
            <person name="Pendleton A.L."/>
            <person name="Shaikh M.A."/>
            <person name="Suttiyut T."/>
            <person name="Ogas R."/>
            <person name="Tomko P."/>
            <person name="Gavelis G."/>
            <person name="Widhalm J.R."/>
            <person name="Wisecaver J.H."/>
        </authorList>
    </citation>
    <scope>NUCLEOTIDE SEQUENCE</scope>
    <source>
        <strain evidence="8">ECLA1</strain>
    </source>
</reference>
<feature type="compositionally biased region" description="Low complexity" evidence="4">
    <location>
        <begin position="1115"/>
        <end position="1141"/>
    </location>
</feature>
<dbReference type="InterPro" id="IPR003599">
    <property type="entry name" value="Ig_sub"/>
</dbReference>
<dbReference type="PROSITE" id="PS50853">
    <property type="entry name" value="FN3"/>
    <property type="match status" value="3"/>
</dbReference>
<proteinExistence type="predicted"/>
<feature type="domain" description="Fibronectin type-III" evidence="7">
    <location>
        <begin position="475"/>
        <end position="569"/>
    </location>
</feature>
<keyword evidence="3" id="KW-1015">Disulfide bond</keyword>
<feature type="region of interest" description="Disordered" evidence="4">
    <location>
        <begin position="1412"/>
        <end position="1434"/>
    </location>
</feature>
<dbReference type="GO" id="GO:0007156">
    <property type="term" value="P:homophilic cell adhesion via plasma membrane adhesion molecules"/>
    <property type="evidence" value="ECO:0007669"/>
    <property type="project" value="TreeGrafter"/>
</dbReference>
<evidence type="ECO:0000256" key="3">
    <source>
        <dbReference type="ARBA" id="ARBA00023157"/>
    </source>
</evidence>
<dbReference type="Pfam" id="PF00041">
    <property type="entry name" value="fn3"/>
    <property type="match status" value="1"/>
</dbReference>
<feature type="domain" description="Ig-like" evidence="6">
    <location>
        <begin position="765"/>
        <end position="851"/>
    </location>
</feature>
<feature type="compositionally biased region" description="Polar residues" evidence="4">
    <location>
        <begin position="222"/>
        <end position="241"/>
    </location>
</feature>
<dbReference type="SUPFAM" id="SSF48726">
    <property type="entry name" value="Immunoglobulin"/>
    <property type="match status" value="4"/>
</dbReference>
<evidence type="ECO:0000313" key="9">
    <source>
        <dbReference type="Proteomes" id="UP001283361"/>
    </source>
</evidence>
<dbReference type="PANTHER" id="PTHR45080">
    <property type="entry name" value="CONTACTIN 5"/>
    <property type="match status" value="1"/>
</dbReference>
<dbReference type="InterPro" id="IPR036179">
    <property type="entry name" value="Ig-like_dom_sf"/>
</dbReference>
<dbReference type="GO" id="GO:0005886">
    <property type="term" value="C:plasma membrane"/>
    <property type="evidence" value="ECO:0007669"/>
    <property type="project" value="TreeGrafter"/>
</dbReference>
<dbReference type="SUPFAM" id="SSF49265">
    <property type="entry name" value="Fibronectin type III"/>
    <property type="match status" value="3"/>
</dbReference>
<keyword evidence="1 5" id="KW-0732">Signal</keyword>
<feature type="domain" description="Fibronectin type-III" evidence="7">
    <location>
        <begin position="270"/>
        <end position="378"/>
    </location>
</feature>
<dbReference type="SMART" id="SM00060">
    <property type="entry name" value="FN3"/>
    <property type="match status" value="6"/>
</dbReference>
<organism evidence="8 9">
    <name type="scientific">Elysia crispata</name>
    <name type="common">lettuce slug</name>
    <dbReference type="NCBI Taxonomy" id="231223"/>
    <lineage>
        <taxon>Eukaryota</taxon>
        <taxon>Metazoa</taxon>
        <taxon>Spiralia</taxon>
        <taxon>Lophotrochozoa</taxon>
        <taxon>Mollusca</taxon>
        <taxon>Gastropoda</taxon>
        <taxon>Heterobranchia</taxon>
        <taxon>Euthyneura</taxon>
        <taxon>Panpulmonata</taxon>
        <taxon>Sacoglossa</taxon>
        <taxon>Placobranchoidea</taxon>
        <taxon>Plakobranchidae</taxon>
        <taxon>Elysia</taxon>
    </lineage>
</organism>
<dbReference type="InterPro" id="IPR003598">
    <property type="entry name" value="Ig_sub2"/>
</dbReference>
<dbReference type="InterPro" id="IPR013783">
    <property type="entry name" value="Ig-like_fold"/>
</dbReference>
<evidence type="ECO:0000259" key="6">
    <source>
        <dbReference type="PROSITE" id="PS50835"/>
    </source>
</evidence>
<evidence type="ECO:0000256" key="1">
    <source>
        <dbReference type="ARBA" id="ARBA00022729"/>
    </source>
</evidence>
<evidence type="ECO:0000313" key="8">
    <source>
        <dbReference type="EMBL" id="KAK3803913.1"/>
    </source>
</evidence>
<dbReference type="Proteomes" id="UP001283361">
    <property type="component" value="Unassembled WGS sequence"/>
</dbReference>
<evidence type="ECO:0000256" key="4">
    <source>
        <dbReference type="SAM" id="MobiDB-lite"/>
    </source>
</evidence>
<protein>
    <submittedName>
        <fullName evidence="8">Uncharacterized protein</fullName>
    </submittedName>
</protein>
<keyword evidence="9" id="KW-1185">Reference proteome</keyword>
<evidence type="ECO:0000256" key="2">
    <source>
        <dbReference type="ARBA" id="ARBA00022737"/>
    </source>
</evidence>
<evidence type="ECO:0000259" key="7">
    <source>
        <dbReference type="PROSITE" id="PS50853"/>
    </source>
</evidence>
<feature type="domain" description="Fibronectin type-III" evidence="7">
    <location>
        <begin position="113"/>
        <end position="218"/>
    </location>
</feature>
<feature type="domain" description="Ig-like" evidence="6">
    <location>
        <begin position="676"/>
        <end position="756"/>
    </location>
</feature>
<feature type="region of interest" description="Disordered" evidence="4">
    <location>
        <begin position="216"/>
        <end position="245"/>
    </location>
</feature>
<dbReference type="SMART" id="SM00409">
    <property type="entry name" value="IG"/>
    <property type="match status" value="4"/>
</dbReference>
<dbReference type="EMBL" id="JAWDGP010000077">
    <property type="protein sequence ID" value="KAK3803913.1"/>
    <property type="molecule type" value="Genomic_DNA"/>
</dbReference>
<dbReference type="CDD" id="cd00063">
    <property type="entry name" value="FN3"/>
    <property type="match status" value="3"/>
</dbReference>
<feature type="region of interest" description="Disordered" evidence="4">
    <location>
        <begin position="1115"/>
        <end position="1144"/>
    </location>
</feature>
<feature type="signal peptide" evidence="5">
    <location>
        <begin position="1"/>
        <end position="26"/>
    </location>
</feature>
<name>A0AAE1BD34_9GAST</name>
<dbReference type="CDD" id="cd00096">
    <property type="entry name" value="Ig"/>
    <property type="match status" value="1"/>
</dbReference>
<gene>
    <name evidence="8" type="ORF">RRG08_059777</name>
</gene>
<evidence type="ECO:0000256" key="5">
    <source>
        <dbReference type="SAM" id="SignalP"/>
    </source>
</evidence>
<dbReference type="Gene3D" id="2.60.40.10">
    <property type="entry name" value="Immunoglobulins"/>
    <property type="match status" value="7"/>
</dbReference>
<accession>A0AAE1BD34</accession>
<dbReference type="Pfam" id="PF13927">
    <property type="entry name" value="Ig_3"/>
    <property type="match status" value="1"/>
</dbReference>
<dbReference type="InterPro" id="IPR007110">
    <property type="entry name" value="Ig-like_dom"/>
</dbReference>
<dbReference type="PROSITE" id="PS50835">
    <property type="entry name" value="IG_LIKE"/>
    <property type="match status" value="4"/>
</dbReference>
<dbReference type="Pfam" id="PF07679">
    <property type="entry name" value="I-set"/>
    <property type="match status" value="1"/>
</dbReference>